<evidence type="ECO:0000259" key="3">
    <source>
        <dbReference type="Pfam" id="PF00561"/>
    </source>
</evidence>
<evidence type="ECO:0000313" key="5">
    <source>
        <dbReference type="Proteomes" id="UP000431080"/>
    </source>
</evidence>
<dbReference type="Pfam" id="PF00561">
    <property type="entry name" value="Abhydrolase_1"/>
    <property type="match status" value="1"/>
</dbReference>
<organism evidence="4 5">
    <name type="scientific">Agromyces agglutinans</name>
    <dbReference type="NCBI Taxonomy" id="2662258"/>
    <lineage>
        <taxon>Bacteria</taxon>
        <taxon>Bacillati</taxon>
        <taxon>Actinomycetota</taxon>
        <taxon>Actinomycetes</taxon>
        <taxon>Micrococcales</taxon>
        <taxon>Microbacteriaceae</taxon>
        <taxon>Agromyces</taxon>
    </lineage>
</organism>
<dbReference type="InterPro" id="IPR050471">
    <property type="entry name" value="AB_hydrolase"/>
</dbReference>
<protein>
    <submittedName>
        <fullName evidence="4">Alpha/beta fold hydrolase</fullName>
    </submittedName>
</protein>
<dbReference type="PANTHER" id="PTHR43433">
    <property type="entry name" value="HYDROLASE, ALPHA/BETA FOLD FAMILY PROTEIN"/>
    <property type="match status" value="1"/>
</dbReference>
<keyword evidence="5" id="KW-1185">Reference proteome</keyword>
<feature type="domain" description="AB hydrolase-1" evidence="3">
    <location>
        <begin position="23"/>
        <end position="255"/>
    </location>
</feature>
<dbReference type="Gene3D" id="3.40.50.1820">
    <property type="entry name" value="alpha/beta hydrolase"/>
    <property type="match status" value="1"/>
</dbReference>
<dbReference type="SUPFAM" id="SSF53474">
    <property type="entry name" value="alpha/beta-Hydrolases"/>
    <property type="match status" value="1"/>
</dbReference>
<dbReference type="InterPro" id="IPR029058">
    <property type="entry name" value="AB_hydrolase_fold"/>
</dbReference>
<dbReference type="FunFam" id="3.40.50.1820:FF:000205">
    <property type="entry name" value="Non-haem bromoperoxidase BPO-A2"/>
    <property type="match status" value="1"/>
</dbReference>
<dbReference type="EMBL" id="WJIF01000002">
    <property type="protein sequence ID" value="MRG58997.1"/>
    <property type="molecule type" value="Genomic_DNA"/>
</dbReference>
<dbReference type="GO" id="GO:0016787">
    <property type="term" value="F:hydrolase activity"/>
    <property type="evidence" value="ECO:0007669"/>
    <property type="project" value="UniProtKB-KW"/>
</dbReference>
<keyword evidence="1" id="KW-0575">Peroxidase</keyword>
<comment type="caution">
    <text evidence="4">The sequence shown here is derived from an EMBL/GenBank/DDBJ whole genome shotgun (WGS) entry which is preliminary data.</text>
</comment>
<reference evidence="4 5" key="1">
    <citation type="submission" date="2019-10" db="EMBL/GenBank/DDBJ databases">
        <authorList>
            <person name="Nie G."/>
            <person name="Ming H."/>
            <person name="Yi B."/>
        </authorList>
    </citation>
    <scope>NUCLEOTIDE SEQUENCE [LARGE SCALE GENOMIC DNA]</scope>
    <source>
        <strain evidence="4 5">CFH 90414</strain>
    </source>
</reference>
<proteinExistence type="inferred from homology"/>
<dbReference type="InterPro" id="IPR000073">
    <property type="entry name" value="AB_hydrolase_1"/>
</dbReference>
<evidence type="ECO:0000313" key="4">
    <source>
        <dbReference type="EMBL" id="MRG58997.1"/>
    </source>
</evidence>
<dbReference type="PRINTS" id="PR00412">
    <property type="entry name" value="EPOXHYDRLASE"/>
</dbReference>
<dbReference type="PANTHER" id="PTHR43433:SF3">
    <property type="entry name" value="NON-HEME CHLOROPEROXIDASE"/>
    <property type="match status" value="1"/>
</dbReference>
<accession>A0A6I2F5J6</accession>
<dbReference type="InterPro" id="IPR000639">
    <property type="entry name" value="Epox_hydrolase-like"/>
</dbReference>
<dbReference type="RefSeq" id="WP_153683485.1">
    <property type="nucleotide sequence ID" value="NZ_WJIF01000002.1"/>
</dbReference>
<sequence>MPHVTADDGAQIFYKDWGTDGTPVLLSHGWPLNSDAWEAAARFLAEHGHRAIAHDRRGHGRSTQTWNGNEMDTYADDLACLINHLDLTDVTLVGHSTGGGEITRYVARHGTSRVARVILVSAVPPLMVRTDDNPGGLPIETFDAIRAGEAHNRSQLYRDLADGPFFGNNRTGAVPQGTRDAFWLQGLASGTRNAYECIAAFSATDFRPDLAAIDVPTLVIHGDDDQIVPFPISGRLSAEIVPDARLLVYEGGAHGLPDTDRERLHADILAFIDEGGDRP</sequence>
<dbReference type="AlphaFoldDB" id="A0A6I2F5J6"/>
<evidence type="ECO:0000256" key="1">
    <source>
        <dbReference type="ARBA" id="ARBA00022559"/>
    </source>
</evidence>
<keyword evidence="4" id="KW-0378">Hydrolase</keyword>
<dbReference type="Proteomes" id="UP000431080">
    <property type="component" value="Unassembled WGS sequence"/>
</dbReference>
<dbReference type="PRINTS" id="PR00111">
    <property type="entry name" value="ABHYDROLASE"/>
</dbReference>
<evidence type="ECO:0000256" key="2">
    <source>
        <dbReference type="ARBA" id="ARBA00038128"/>
    </source>
</evidence>
<name>A0A6I2F5J6_9MICO</name>
<keyword evidence="1" id="KW-0560">Oxidoreductase</keyword>
<dbReference type="GO" id="GO:0004601">
    <property type="term" value="F:peroxidase activity"/>
    <property type="evidence" value="ECO:0007669"/>
    <property type="project" value="UniProtKB-KW"/>
</dbReference>
<gene>
    <name evidence="4" type="ORF">GE115_03815</name>
</gene>
<comment type="similarity">
    <text evidence="2">Belongs to the AB hydrolase superfamily. Bacterial non-heme haloperoxidase / perhydrolase family.</text>
</comment>